<proteinExistence type="predicted"/>
<evidence type="ECO:0000313" key="1">
    <source>
        <dbReference type="EMBL" id="SVC68140.1"/>
    </source>
</evidence>
<accession>A0A382P5M7</accession>
<dbReference type="Pfam" id="PF25735">
    <property type="entry name" value="Phage_L5_gp82"/>
    <property type="match status" value="1"/>
</dbReference>
<gene>
    <name evidence="1" type="ORF">METZ01_LOCUS320994</name>
</gene>
<dbReference type="AlphaFoldDB" id="A0A382P5M7"/>
<dbReference type="InterPro" id="IPR058002">
    <property type="entry name" value="Gp82"/>
</dbReference>
<name>A0A382P5M7_9ZZZZ</name>
<reference evidence="1" key="1">
    <citation type="submission" date="2018-05" db="EMBL/GenBank/DDBJ databases">
        <authorList>
            <person name="Lanie J.A."/>
            <person name="Ng W.-L."/>
            <person name="Kazmierczak K.M."/>
            <person name="Andrzejewski T.M."/>
            <person name="Davidsen T.M."/>
            <person name="Wayne K.J."/>
            <person name="Tettelin H."/>
            <person name="Glass J.I."/>
            <person name="Rusch D."/>
            <person name="Podicherti R."/>
            <person name="Tsui H.-C.T."/>
            <person name="Winkler M.E."/>
        </authorList>
    </citation>
    <scope>NUCLEOTIDE SEQUENCE</scope>
</reference>
<dbReference type="EMBL" id="UINC01104746">
    <property type="protein sequence ID" value="SVC68140.1"/>
    <property type="molecule type" value="Genomic_DNA"/>
</dbReference>
<sequence>MSEPKGFVSWADAGPRKVVDGVEVAPDRVKVYYNLQKDCLSVIDAETGLLYCHAHRVELHNAKFRVQLAGRNRVVKEKRKNVHAYIVGDCHDIGEVSKERHRLVRGKVESYDICQCEGTMWCEECIPESAEQFRHATYNPYKHDTFVDDVSGESLFKSERVVVRDRTAVGPHYNIFYIPEPKPESGRRKKSRKFENAKILELT</sequence>
<protein>
    <submittedName>
        <fullName evidence="1">Uncharacterized protein</fullName>
    </submittedName>
</protein>
<organism evidence="1">
    <name type="scientific">marine metagenome</name>
    <dbReference type="NCBI Taxonomy" id="408172"/>
    <lineage>
        <taxon>unclassified sequences</taxon>
        <taxon>metagenomes</taxon>
        <taxon>ecological metagenomes</taxon>
    </lineage>
</organism>